<evidence type="ECO:0000313" key="2">
    <source>
        <dbReference type="Proteomes" id="UP000887566"/>
    </source>
</evidence>
<feature type="region of interest" description="Disordered" evidence="1">
    <location>
        <begin position="129"/>
        <end position="166"/>
    </location>
</feature>
<organism evidence="2 3">
    <name type="scientific">Plectus sambesii</name>
    <dbReference type="NCBI Taxonomy" id="2011161"/>
    <lineage>
        <taxon>Eukaryota</taxon>
        <taxon>Metazoa</taxon>
        <taxon>Ecdysozoa</taxon>
        <taxon>Nematoda</taxon>
        <taxon>Chromadorea</taxon>
        <taxon>Plectida</taxon>
        <taxon>Plectina</taxon>
        <taxon>Plectoidea</taxon>
        <taxon>Plectidae</taxon>
        <taxon>Plectus</taxon>
    </lineage>
</organism>
<evidence type="ECO:0000313" key="3">
    <source>
        <dbReference type="WBParaSite" id="PSAMB.scaffold4761size13623.g25106.t1"/>
    </source>
</evidence>
<reference evidence="3" key="1">
    <citation type="submission" date="2022-11" db="UniProtKB">
        <authorList>
            <consortium name="WormBaseParasite"/>
        </authorList>
    </citation>
    <scope>IDENTIFICATION</scope>
</reference>
<evidence type="ECO:0000256" key="1">
    <source>
        <dbReference type="SAM" id="MobiDB-lite"/>
    </source>
</evidence>
<dbReference type="Proteomes" id="UP000887566">
    <property type="component" value="Unplaced"/>
</dbReference>
<dbReference type="AlphaFoldDB" id="A0A914WPA1"/>
<protein>
    <submittedName>
        <fullName evidence="3">Uncharacterized protein</fullName>
    </submittedName>
</protein>
<accession>A0A914WPA1</accession>
<dbReference type="WBParaSite" id="PSAMB.scaffold4761size13623.g25106.t1">
    <property type="protein sequence ID" value="PSAMB.scaffold4761size13623.g25106.t1"/>
    <property type="gene ID" value="PSAMB.scaffold4761size13623.g25106"/>
</dbReference>
<sequence>MDTQLMTEDDRSLANKAKDALQSAAKKTKQFAHQVKDTVIEGITDAKITEAEQALGEIKERERRQSLQREYLDKERAEAVEKVAHLKAKGASGINKAVEDEGILAERVRRDELDSQYLKEEALRAAEKLANLKEKREHQGHRTSRDSFSSDRSISVDTTTQTTTTD</sequence>
<keyword evidence="2" id="KW-1185">Reference proteome</keyword>
<feature type="compositionally biased region" description="Low complexity" evidence="1">
    <location>
        <begin position="150"/>
        <end position="166"/>
    </location>
</feature>
<proteinExistence type="predicted"/>
<name>A0A914WPA1_9BILA</name>